<dbReference type="InterPro" id="IPR019887">
    <property type="entry name" value="Tscrpt_reg_AsnC/Lrp_C"/>
</dbReference>
<evidence type="ECO:0000259" key="4">
    <source>
        <dbReference type="PROSITE" id="PS50956"/>
    </source>
</evidence>
<dbReference type="GO" id="GO:0043200">
    <property type="term" value="P:response to amino acid"/>
    <property type="evidence" value="ECO:0007669"/>
    <property type="project" value="TreeGrafter"/>
</dbReference>
<evidence type="ECO:0000256" key="1">
    <source>
        <dbReference type="ARBA" id="ARBA00023015"/>
    </source>
</evidence>
<dbReference type="InterPro" id="IPR019885">
    <property type="entry name" value="Tscrpt_reg_HTH_AsnC-type_CS"/>
</dbReference>
<protein>
    <submittedName>
        <fullName evidence="5">Lrp/AsnC family transcriptional regulator</fullName>
    </submittedName>
</protein>
<dbReference type="Pfam" id="PF01037">
    <property type="entry name" value="AsnC_trans_reg"/>
    <property type="match status" value="1"/>
</dbReference>
<gene>
    <name evidence="5" type="ORF">DU505_05120</name>
</gene>
<sequence length="157" mass="17997">MRILKLDRIDRMLLEALQQDARLTTAELAERVNLSPSPCARRIRRLEQDGLITRYRAELDRERLGLDVTIFVQVRLSQHQDALVEQFEAAVREMPDVINCHTISGAFDYLLQVVTADLRGYEQWVRRLQKLPMVNSVDSSFAIRAVKENGALPLPLG</sequence>
<dbReference type="Gene3D" id="1.10.10.10">
    <property type="entry name" value="Winged helix-like DNA-binding domain superfamily/Winged helix DNA-binding domain"/>
    <property type="match status" value="1"/>
</dbReference>
<dbReference type="GO" id="GO:0043565">
    <property type="term" value="F:sequence-specific DNA binding"/>
    <property type="evidence" value="ECO:0007669"/>
    <property type="project" value="InterPro"/>
</dbReference>
<dbReference type="SMART" id="SM00344">
    <property type="entry name" value="HTH_ASNC"/>
    <property type="match status" value="1"/>
</dbReference>
<dbReference type="PROSITE" id="PS00519">
    <property type="entry name" value="HTH_ASNC_1"/>
    <property type="match status" value="1"/>
</dbReference>
<accession>A0A368U2I0</accession>
<dbReference type="FunFam" id="1.10.10.10:FF:000186">
    <property type="entry name" value="AsnC family transcriptional regulator"/>
    <property type="match status" value="1"/>
</dbReference>
<dbReference type="OrthoDB" id="8590699at2"/>
<dbReference type="InterPro" id="IPR019888">
    <property type="entry name" value="Tscrpt_reg_AsnC-like"/>
</dbReference>
<feature type="domain" description="HTH asnC-type" evidence="4">
    <location>
        <begin position="6"/>
        <end position="67"/>
    </location>
</feature>
<dbReference type="InterPro" id="IPR011008">
    <property type="entry name" value="Dimeric_a/b-barrel"/>
</dbReference>
<dbReference type="RefSeq" id="WP_114477898.1">
    <property type="nucleotide sequence ID" value="NZ_QPII01000002.1"/>
</dbReference>
<dbReference type="Pfam" id="PF13412">
    <property type="entry name" value="HTH_24"/>
    <property type="match status" value="1"/>
</dbReference>
<evidence type="ECO:0000313" key="6">
    <source>
        <dbReference type="Proteomes" id="UP000252405"/>
    </source>
</evidence>
<proteinExistence type="predicted"/>
<reference evidence="5 6" key="1">
    <citation type="submission" date="2018-07" db="EMBL/GenBank/DDBJ databases">
        <title>Halomonas montanilacus sp. nov., isolated from Lake Pengyan on Tibetan Plateau.</title>
        <authorList>
            <person name="Lu H."/>
            <person name="Xing P."/>
            <person name="Wu Q."/>
        </authorList>
    </citation>
    <scope>NUCLEOTIDE SEQUENCE [LARGE SCALE GENOMIC DNA]</scope>
    <source>
        <strain evidence="5 6">PYC7W</strain>
    </source>
</reference>
<name>A0A368U2I0_9GAMM</name>
<dbReference type="PANTHER" id="PTHR30154">
    <property type="entry name" value="LEUCINE-RESPONSIVE REGULATORY PROTEIN"/>
    <property type="match status" value="1"/>
</dbReference>
<keyword evidence="3" id="KW-0804">Transcription</keyword>
<keyword evidence="6" id="KW-1185">Reference proteome</keyword>
<dbReference type="SUPFAM" id="SSF46785">
    <property type="entry name" value="Winged helix' DNA-binding domain"/>
    <property type="match status" value="1"/>
</dbReference>
<dbReference type="Gene3D" id="3.30.70.920">
    <property type="match status" value="1"/>
</dbReference>
<dbReference type="PRINTS" id="PR00033">
    <property type="entry name" value="HTHASNC"/>
</dbReference>
<evidence type="ECO:0000256" key="3">
    <source>
        <dbReference type="ARBA" id="ARBA00023163"/>
    </source>
</evidence>
<evidence type="ECO:0000313" key="5">
    <source>
        <dbReference type="EMBL" id="RCV91258.1"/>
    </source>
</evidence>
<keyword evidence="2" id="KW-0238">DNA-binding</keyword>
<dbReference type="InterPro" id="IPR000485">
    <property type="entry name" value="AsnC-type_HTH_dom"/>
</dbReference>
<dbReference type="SUPFAM" id="SSF54909">
    <property type="entry name" value="Dimeric alpha+beta barrel"/>
    <property type="match status" value="1"/>
</dbReference>
<evidence type="ECO:0000256" key="2">
    <source>
        <dbReference type="ARBA" id="ARBA00023125"/>
    </source>
</evidence>
<dbReference type="CDD" id="cd00090">
    <property type="entry name" value="HTH_ARSR"/>
    <property type="match status" value="1"/>
</dbReference>
<dbReference type="PANTHER" id="PTHR30154:SF34">
    <property type="entry name" value="TRANSCRIPTIONAL REGULATOR AZLB"/>
    <property type="match status" value="1"/>
</dbReference>
<dbReference type="InterPro" id="IPR036390">
    <property type="entry name" value="WH_DNA-bd_sf"/>
</dbReference>
<dbReference type="EMBL" id="QPII01000002">
    <property type="protein sequence ID" value="RCV91258.1"/>
    <property type="molecule type" value="Genomic_DNA"/>
</dbReference>
<dbReference type="InterPro" id="IPR011991">
    <property type="entry name" value="ArsR-like_HTH"/>
</dbReference>
<organism evidence="5 6">
    <name type="scientific">Billgrantia montanilacus</name>
    <dbReference type="NCBI Taxonomy" id="2282305"/>
    <lineage>
        <taxon>Bacteria</taxon>
        <taxon>Pseudomonadati</taxon>
        <taxon>Pseudomonadota</taxon>
        <taxon>Gammaproteobacteria</taxon>
        <taxon>Oceanospirillales</taxon>
        <taxon>Halomonadaceae</taxon>
        <taxon>Billgrantia</taxon>
    </lineage>
</organism>
<dbReference type="InterPro" id="IPR036388">
    <property type="entry name" value="WH-like_DNA-bd_sf"/>
</dbReference>
<dbReference type="AlphaFoldDB" id="A0A368U2I0"/>
<dbReference type="GO" id="GO:0005829">
    <property type="term" value="C:cytosol"/>
    <property type="evidence" value="ECO:0007669"/>
    <property type="project" value="TreeGrafter"/>
</dbReference>
<dbReference type="Proteomes" id="UP000252405">
    <property type="component" value="Unassembled WGS sequence"/>
</dbReference>
<dbReference type="PROSITE" id="PS50956">
    <property type="entry name" value="HTH_ASNC_2"/>
    <property type="match status" value="1"/>
</dbReference>
<dbReference type="GO" id="GO:0006355">
    <property type="term" value="P:regulation of DNA-templated transcription"/>
    <property type="evidence" value="ECO:0007669"/>
    <property type="project" value="UniProtKB-ARBA"/>
</dbReference>
<comment type="caution">
    <text evidence="5">The sequence shown here is derived from an EMBL/GenBank/DDBJ whole genome shotgun (WGS) entry which is preliminary data.</text>
</comment>
<keyword evidence="1" id="KW-0805">Transcription regulation</keyword>